<feature type="non-terminal residue" evidence="1">
    <location>
        <position position="1"/>
    </location>
</feature>
<evidence type="ECO:0000313" key="2">
    <source>
        <dbReference type="Proteomes" id="UP001432027"/>
    </source>
</evidence>
<reference evidence="1" key="1">
    <citation type="submission" date="2023-10" db="EMBL/GenBank/DDBJ databases">
        <title>Genome assembly of Pristionchus species.</title>
        <authorList>
            <person name="Yoshida K."/>
            <person name="Sommer R.J."/>
        </authorList>
    </citation>
    <scope>NUCLEOTIDE SEQUENCE</scope>
    <source>
        <strain evidence="1">RS0144</strain>
    </source>
</reference>
<gene>
    <name evidence="1" type="ORF">PENTCL1PPCAC_1957</name>
</gene>
<dbReference type="AlphaFoldDB" id="A0AAV5S9E6"/>
<evidence type="ECO:0000313" key="1">
    <source>
        <dbReference type="EMBL" id="GMS79782.1"/>
    </source>
</evidence>
<evidence type="ECO:0008006" key="3">
    <source>
        <dbReference type="Google" id="ProtNLM"/>
    </source>
</evidence>
<name>A0AAV5S9E6_9BILA</name>
<dbReference type="Proteomes" id="UP001432027">
    <property type="component" value="Unassembled WGS sequence"/>
</dbReference>
<accession>A0AAV5S9E6</accession>
<keyword evidence="2" id="KW-1185">Reference proteome</keyword>
<proteinExistence type="predicted"/>
<protein>
    <recommendedName>
        <fullName evidence="3">G protein-coupled receptor</fullName>
    </recommendedName>
</protein>
<feature type="non-terminal residue" evidence="1">
    <location>
        <position position="106"/>
    </location>
</feature>
<dbReference type="EMBL" id="BTSX01000001">
    <property type="protein sequence ID" value="GMS79782.1"/>
    <property type="molecule type" value="Genomic_DNA"/>
</dbReference>
<comment type="caution">
    <text evidence="1">The sequence shown here is derived from an EMBL/GenBank/DDBJ whole genome shotgun (WGS) entry which is preliminary data.</text>
</comment>
<organism evidence="1 2">
    <name type="scientific">Pristionchus entomophagus</name>
    <dbReference type="NCBI Taxonomy" id="358040"/>
    <lineage>
        <taxon>Eukaryota</taxon>
        <taxon>Metazoa</taxon>
        <taxon>Ecdysozoa</taxon>
        <taxon>Nematoda</taxon>
        <taxon>Chromadorea</taxon>
        <taxon>Rhabditida</taxon>
        <taxon>Rhabditina</taxon>
        <taxon>Diplogasteromorpha</taxon>
        <taxon>Diplogasteroidea</taxon>
        <taxon>Neodiplogasteridae</taxon>
        <taxon>Pristionchus</taxon>
    </lineage>
</organism>
<sequence>LLSRHLFLPGRVTPLYHLCLSISLHRFCTFSSCPRLLIFLLHCASTLLTLHSLASISLLHSTLRLFFLLPSYARMPGCSLLTPARLLTGLALETSPLRRSIALKSD</sequence>